<sequence length="51" mass="5641">MILCKWEHTTTQFFTSGSTPPIFAKWVLESTPREKLKIANGSTPPIFASGS</sequence>
<organism evidence="1 2">
    <name type="scientific">Populus alba x Populus x berolinensis</name>
    <dbReference type="NCBI Taxonomy" id="444605"/>
    <lineage>
        <taxon>Eukaryota</taxon>
        <taxon>Viridiplantae</taxon>
        <taxon>Streptophyta</taxon>
        <taxon>Embryophyta</taxon>
        <taxon>Tracheophyta</taxon>
        <taxon>Spermatophyta</taxon>
        <taxon>Magnoliopsida</taxon>
        <taxon>eudicotyledons</taxon>
        <taxon>Gunneridae</taxon>
        <taxon>Pentapetalae</taxon>
        <taxon>rosids</taxon>
        <taxon>fabids</taxon>
        <taxon>Malpighiales</taxon>
        <taxon>Salicaceae</taxon>
        <taxon>Saliceae</taxon>
        <taxon>Populus</taxon>
    </lineage>
</organism>
<evidence type="ECO:0000313" key="2">
    <source>
        <dbReference type="Proteomes" id="UP001164929"/>
    </source>
</evidence>
<dbReference type="EMBL" id="JAQIZT010000001">
    <property type="protein sequence ID" value="KAJ7013587.1"/>
    <property type="molecule type" value="Genomic_DNA"/>
</dbReference>
<proteinExistence type="predicted"/>
<keyword evidence="2" id="KW-1185">Reference proteome</keyword>
<dbReference type="AlphaFoldDB" id="A0AAD6RSX9"/>
<dbReference type="Proteomes" id="UP001164929">
    <property type="component" value="Chromosome 1"/>
</dbReference>
<reference evidence="1 2" key="1">
    <citation type="journal article" date="2023" name="Mol. Ecol. Resour.">
        <title>Chromosome-level genome assembly of a triploid poplar Populus alba 'Berolinensis'.</title>
        <authorList>
            <person name="Chen S."/>
            <person name="Yu Y."/>
            <person name="Wang X."/>
            <person name="Wang S."/>
            <person name="Zhang T."/>
            <person name="Zhou Y."/>
            <person name="He R."/>
            <person name="Meng N."/>
            <person name="Wang Y."/>
            <person name="Liu W."/>
            <person name="Liu Z."/>
            <person name="Liu J."/>
            <person name="Guo Q."/>
            <person name="Huang H."/>
            <person name="Sederoff R.R."/>
            <person name="Wang G."/>
            <person name="Qu G."/>
            <person name="Chen S."/>
        </authorList>
    </citation>
    <scope>NUCLEOTIDE SEQUENCE [LARGE SCALE GENOMIC DNA]</scope>
    <source>
        <strain evidence="1">SC-2020</strain>
    </source>
</reference>
<accession>A0AAD6RSX9</accession>
<comment type="caution">
    <text evidence="1">The sequence shown here is derived from an EMBL/GenBank/DDBJ whole genome shotgun (WGS) entry which is preliminary data.</text>
</comment>
<protein>
    <submittedName>
        <fullName evidence="1">Uncharacterized protein</fullName>
    </submittedName>
</protein>
<name>A0AAD6RSX9_9ROSI</name>
<gene>
    <name evidence="1" type="ORF">NC653_003290</name>
</gene>
<evidence type="ECO:0000313" key="1">
    <source>
        <dbReference type="EMBL" id="KAJ7013587.1"/>
    </source>
</evidence>